<evidence type="ECO:0000256" key="3">
    <source>
        <dbReference type="ARBA" id="ARBA00023004"/>
    </source>
</evidence>
<comment type="caution">
    <text evidence="6">The sequence shown here is derived from an EMBL/GenBank/DDBJ whole genome shotgun (WGS) entry which is preliminary data.</text>
</comment>
<evidence type="ECO:0000313" key="6">
    <source>
        <dbReference type="EMBL" id="MDR6941595.1"/>
    </source>
</evidence>
<keyword evidence="7" id="KW-1185">Reference proteome</keyword>
<evidence type="ECO:0000259" key="5">
    <source>
        <dbReference type="PROSITE" id="PS51296"/>
    </source>
</evidence>
<sequence>MRKLVLVILASFYFLSCGKGGSVVPSIPVNFQTSFTDPRVSKLSTQGGAVIVNGYGIAGLVIYRRPDGVYVAYDRCSSYQPEKKCAVTIDDTGFTVTDPCSGSKFSLEDGTPVKAPATAVLRAYQVITTQFTIQVIN</sequence>
<organism evidence="6 7">
    <name type="scientific">Mucilaginibacter pocheonensis</name>
    <dbReference type="NCBI Taxonomy" id="398050"/>
    <lineage>
        <taxon>Bacteria</taxon>
        <taxon>Pseudomonadati</taxon>
        <taxon>Bacteroidota</taxon>
        <taxon>Sphingobacteriia</taxon>
        <taxon>Sphingobacteriales</taxon>
        <taxon>Sphingobacteriaceae</taxon>
        <taxon>Mucilaginibacter</taxon>
    </lineage>
</organism>
<dbReference type="RefSeq" id="WP_310093538.1">
    <property type="nucleotide sequence ID" value="NZ_JAVDUU010000002.1"/>
</dbReference>
<name>A0ABU1T9T8_9SPHI</name>
<keyword evidence="1" id="KW-0001">2Fe-2S</keyword>
<feature type="domain" description="Rieske" evidence="5">
    <location>
        <begin position="60"/>
        <end position="135"/>
    </location>
</feature>
<evidence type="ECO:0000256" key="2">
    <source>
        <dbReference type="ARBA" id="ARBA00022723"/>
    </source>
</evidence>
<dbReference type="Gene3D" id="2.102.10.10">
    <property type="entry name" value="Rieske [2Fe-2S] iron-sulphur domain"/>
    <property type="match status" value="1"/>
</dbReference>
<evidence type="ECO:0000256" key="4">
    <source>
        <dbReference type="ARBA" id="ARBA00023014"/>
    </source>
</evidence>
<gene>
    <name evidence="6" type="ORF">J2W55_001437</name>
</gene>
<protein>
    <submittedName>
        <fullName evidence="6">Nitrite reductase/ring-hydroxylating ferredoxin subunit</fullName>
    </submittedName>
</protein>
<evidence type="ECO:0000313" key="7">
    <source>
        <dbReference type="Proteomes" id="UP001247620"/>
    </source>
</evidence>
<dbReference type="EMBL" id="JAVDUU010000002">
    <property type="protein sequence ID" value="MDR6941595.1"/>
    <property type="molecule type" value="Genomic_DNA"/>
</dbReference>
<keyword evidence="3" id="KW-0408">Iron</keyword>
<proteinExistence type="predicted"/>
<keyword evidence="4" id="KW-0411">Iron-sulfur</keyword>
<evidence type="ECO:0000256" key="1">
    <source>
        <dbReference type="ARBA" id="ARBA00022714"/>
    </source>
</evidence>
<accession>A0ABU1T9T8</accession>
<keyword evidence="2" id="KW-0479">Metal-binding</keyword>
<dbReference type="Proteomes" id="UP001247620">
    <property type="component" value="Unassembled WGS sequence"/>
</dbReference>
<dbReference type="PROSITE" id="PS51296">
    <property type="entry name" value="RIESKE"/>
    <property type="match status" value="1"/>
</dbReference>
<dbReference type="SUPFAM" id="SSF50022">
    <property type="entry name" value="ISP domain"/>
    <property type="match status" value="1"/>
</dbReference>
<dbReference type="InterPro" id="IPR036922">
    <property type="entry name" value="Rieske_2Fe-2S_sf"/>
</dbReference>
<reference evidence="6 7" key="1">
    <citation type="submission" date="2023-07" db="EMBL/GenBank/DDBJ databases">
        <title>Sorghum-associated microbial communities from plants grown in Nebraska, USA.</title>
        <authorList>
            <person name="Schachtman D."/>
        </authorList>
    </citation>
    <scope>NUCLEOTIDE SEQUENCE [LARGE SCALE GENOMIC DNA]</scope>
    <source>
        <strain evidence="6 7">3262</strain>
    </source>
</reference>
<dbReference type="InterPro" id="IPR017941">
    <property type="entry name" value="Rieske_2Fe-2S"/>
</dbReference>